<dbReference type="InterPro" id="IPR017181">
    <property type="entry name" value="Sig_transdc_His_kin_CHASE2"/>
</dbReference>
<dbReference type="SMART" id="SM00387">
    <property type="entry name" value="HATPase_c"/>
    <property type="match status" value="1"/>
</dbReference>
<dbReference type="InterPro" id="IPR036890">
    <property type="entry name" value="HATPase_C_sf"/>
</dbReference>
<dbReference type="Proteomes" id="UP001169760">
    <property type="component" value="Unassembled WGS sequence"/>
</dbReference>
<dbReference type="InterPro" id="IPR035965">
    <property type="entry name" value="PAS-like_dom_sf"/>
</dbReference>
<organism evidence="11 12">
    <name type="scientific">Saccharophagus degradans</name>
    <dbReference type="NCBI Taxonomy" id="86304"/>
    <lineage>
        <taxon>Bacteria</taxon>
        <taxon>Pseudomonadati</taxon>
        <taxon>Pseudomonadota</taxon>
        <taxon>Gammaproteobacteria</taxon>
        <taxon>Cellvibrionales</taxon>
        <taxon>Cellvibrionaceae</taxon>
        <taxon>Saccharophagus</taxon>
    </lineage>
</organism>
<sequence>MLGFKATLQQIKQHIQLLAFCAVLSLLTGFVSHYQMTVAFDRFVFDWAQRFAPLTIGDDVVIIEIDDKSIAQLGRWPWPRDTHAALINTLHAENANTIAFDILFADYDKTNPQADQAFTSAIQQHGNVILPLHIEKLGTQGQMLEVLPAKSFVKAAAGLGHVHVAQDSDGVTRSVFLKEGVGNAFWPHFSVTIHQHYAQPLATLPGEQNHQQNMLPEPNTIARDYLNYIPVTTSAPNLTYFSYADVLAQNTAKNAFNNKLVFIGATATGLGDVLTTSVGAMAGVELNAWIYEALRQDKLIQYAGPSVTLVINLLATFILLIILGRLAPKALLLASLASVLGLLCLSIVLQNYFSVWLPLSPALFALCMFYPLWSWLRLEIAVKFLKSELHQLNEHPHQLQFEIKQAEKGLNYLQDLGILSRWESSKRTEEKNTPANLTSAENDEHVFLLHTDTAIIRAYLSKQYLQKIPSDWQMAKRAQALFNRFYTRNNTSPHAKGSGTEVISQTVAQLSAVKQSEEISQRLLQQSLAKLQDGVIIANMYGTVLFANDAFSAMTGRTVDSNTNLMDAIGQLSLKDSNQWRPLIASLYADRKSISGQAANTNTNVDLFFQARTENIYGDFEDTIIITFTNITEVRAAEKAKMEALNFLSHDLRAPMLSVLAVIERHKTNCAEANFAEHQAFTTIETLVRQNLSYAEDFLQLSRAQTLKESQFHFCDLHAIFDGAHKNALALARAKNVSIQTQKADVDAWVMGDHTLLERALTNIITNAIKYSPKNSFIQLTLAQAGNQFEIAVQDNGIGINDKDLKTIFERFSRGKSGNKEHGAGLGLYFAALVAKQHAGDIEVESELGKGSVFKLVLPACAE</sequence>
<dbReference type="InterPro" id="IPR003594">
    <property type="entry name" value="HATPase_dom"/>
</dbReference>
<comment type="catalytic activity">
    <reaction evidence="1">
        <text>ATP + protein L-histidine = ADP + protein N-phospho-L-histidine.</text>
        <dbReference type="EC" id="2.7.13.3"/>
    </reaction>
</comment>
<evidence type="ECO:0000256" key="8">
    <source>
        <dbReference type="SAM" id="Phobius"/>
    </source>
</evidence>
<keyword evidence="8" id="KW-1133">Transmembrane helix</keyword>
<protein>
    <recommendedName>
        <fullName evidence="2">histidine kinase</fullName>
        <ecNumber evidence="2">2.7.13.3</ecNumber>
    </recommendedName>
</protein>
<dbReference type="GO" id="GO:0000155">
    <property type="term" value="F:phosphorelay sensor kinase activity"/>
    <property type="evidence" value="ECO:0007669"/>
    <property type="project" value="InterPro"/>
</dbReference>
<dbReference type="InterPro" id="IPR005467">
    <property type="entry name" value="His_kinase_dom"/>
</dbReference>
<accession>A0AAW7X6A2</accession>
<evidence type="ECO:0000256" key="5">
    <source>
        <dbReference type="ARBA" id="ARBA00022777"/>
    </source>
</evidence>
<dbReference type="AlphaFoldDB" id="A0AAW7X6A2"/>
<dbReference type="EMBL" id="JAUOPB010000004">
    <property type="protein sequence ID" value="MDO6422156.1"/>
    <property type="molecule type" value="Genomic_DNA"/>
</dbReference>
<feature type="transmembrane region" description="Helical" evidence="8">
    <location>
        <begin position="302"/>
        <end position="323"/>
    </location>
</feature>
<comment type="caution">
    <text evidence="11">The sequence shown here is derived from an EMBL/GenBank/DDBJ whole genome shotgun (WGS) entry which is preliminary data.</text>
</comment>
<feature type="domain" description="PAS" evidence="10">
    <location>
        <begin position="520"/>
        <end position="556"/>
    </location>
</feature>
<evidence type="ECO:0000256" key="1">
    <source>
        <dbReference type="ARBA" id="ARBA00000085"/>
    </source>
</evidence>
<dbReference type="Pfam" id="PF05226">
    <property type="entry name" value="CHASE2"/>
    <property type="match status" value="1"/>
</dbReference>
<evidence type="ECO:0000256" key="6">
    <source>
        <dbReference type="ARBA" id="ARBA00023012"/>
    </source>
</evidence>
<dbReference type="SMART" id="SM01080">
    <property type="entry name" value="CHASE2"/>
    <property type="match status" value="1"/>
</dbReference>
<reference evidence="11" key="1">
    <citation type="submission" date="2023-07" db="EMBL/GenBank/DDBJ databases">
        <title>Genome content predicts the carbon catabolic preferences of heterotrophic bacteria.</title>
        <authorList>
            <person name="Gralka M."/>
        </authorList>
    </citation>
    <scope>NUCLEOTIDE SEQUENCE</scope>
    <source>
        <strain evidence="11">I3M17_2</strain>
    </source>
</reference>
<dbReference type="SUPFAM" id="SSF47384">
    <property type="entry name" value="Homodimeric domain of signal transducing histidine kinase"/>
    <property type="match status" value="1"/>
</dbReference>
<feature type="domain" description="Histidine kinase" evidence="9">
    <location>
        <begin position="647"/>
        <end position="862"/>
    </location>
</feature>
<dbReference type="InterPro" id="IPR036097">
    <property type="entry name" value="HisK_dim/P_sf"/>
</dbReference>
<dbReference type="PIRSF" id="PIRSF037347">
    <property type="entry name" value="STHK_CHASE2_PAS_prd"/>
    <property type="match status" value="1"/>
</dbReference>
<name>A0AAW7X6A2_9GAMM</name>
<dbReference type="InterPro" id="IPR007890">
    <property type="entry name" value="CHASE2"/>
</dbReference>
<dbReference type="GO" id="GO:0016036">
    <property type="term" value="P:cellular response to phosphate starvation"/>
    <property type="evidence" value="ECO:0007669"/>
    <property type="project" value="TreeGrafter"/>
</dbReference>
<dbReference type="InterPro" id="IPR050351">
    <property type="entry name" value="BphY/WalK/GraS-like"/>
</dbReference>
<keyword evidence="7 8" id="KW-0472">Membrane</keyword>
<evidence type="ECO:0000256" key="7">
    <source>
        <dbReference type="ARBA" id="ARBA00023136"/>
    </source>
</evidence>
<dbReference type="GO" id="GO:0004721">
    <property type="term" value="F:phosphoprotein phosphatase activity"/>
    <property type="evidence" value="ECO:0007669"/>
    <property type="project" value="TreeGrafter"/>
</dbReference>
<dbReference type="PROSITE" id="PS50112">
    <property type="entry name" value="PAS"/>
    <property type="match status" value="1"/>
</dbReference>
<dbReference type="Gene3D" id="3.30.450.20">
    <property type="entry name" value="PAS domain"/>
    <property type="match status" value="1"/>
</dbReference>
<keyword evidence="3" id="KW-0597">Phosphoprotein</keyword>
<dbReference type="InterPro" id="IPR004358">
    <property type="entry name" value="Sig_transdc_His_kin-like_C"/>
</dbReference>
<keyword evidence="5" id="KW-0418">Kinase</keyword>
<feature type="transmembrane region" description="Helical" evidence="8">
    <location>
        <begin position="260"/>
        <end position="282"/>
    </location>
</feature>
<evidence type="ECO:0000256" key="2">
    <source>
        <dbReference type="ARBA" id="ARBA00012438"/>
    </source>
</evidence>
<dbReference type="SUPFAM" id="SSF55785">
    <property type="entry name" value="PYP-like sensor domain (PAS domain)"/>
    <property type="match status" value="1"/>
</dbReference>
<dbReference type="SUPFAM" id="SSF55874">
    <property type="entry name" value="ATPase domain of HSP90 chaperone/DNA topoisomerase II/histidine kinase"/>
    <property type="match status" value="1"/>
</dbReference>
<dbReference type="PROSITE" id="PS50109">
    <property type="entry name" value="HIS_KIN"/>
    <property type="match status" value="1"/>
</dbReference>
<dbReference type="PRINTS" id="PR00344">
    <property type="entry name" value="BCTRLSENSOR"/>
</dbReference>
<evidence type="ECO:0000313" key="11">
    <source>
        <dbReference type="EMBL" id="MDO6422156.1"/>
    </source>
</evidence>
<keyword evidence="6" id="KW-0902">Two-component regulatory system</keyword>
<keyword evidence="4" id="KW-0808">Transferase</keyword>
<dbReference type="Gene3D" id="1.10.287.130">
    <property type="match status" value="1"/>
</dbReference>
<proteinExistence type="predicted"/>
<evidence type="ECO:0000259" key="10">
    <source>
        <dbReference type="PROSITE" id="PS50112"/>
    </source>
</evidence>
<dbReference type="FunFam" id="3.30.565.10:FF:000006">
    <property type="entry name" value="Sensor histidine kinase WalK"/>
    <property type="match status" value="1"/>
</dbReference>
<evidence type="ECO:0000313" key="12">
    <source>
        <dbReference type="Proteomes" id="UP001169760"/>
    </source>
</evidence>
<feature type="transmembrane region" description="Helical" evidence="8">
    <location>
        <begin position="330"/>
        <end position="349"/>
    </location>
</feature>
<dbReference type="Pfam" id="PF02518">
    <property type="entry name" value="HATPase_c"/>
    <property type="match status" value="1"/>
</dbReference>
<dbReference type="PANTHER" id="PTHR45453">
    <property type="entry name" value="PHOSPHATE REGULON SENSOR PROTEIN PHOR"/>
    <property type="match status" value="1"/>
</dbReference>
<dbReference type="Gene3D" id="3.30.565.10">
    <property type="entry name" value="Histidine kinase-like ATPase, C-terminal domain"/>
    <property type="match status" value="1"/>
</dbReference>
<dbReference type="InterPro" id="IPR000014">
    <property type="entry name" value="PAS"/>
</dbReference>
<gene>
    <name evidence="11" type="ORF">Q4521_06705</name>
</gene>
<evidence type="ECO:0000256" key="4">
    <source>
        <dbReference type="ARBA" id="ARBA00022679"/>
    </source>
</evidence>
<dbReference type="GO" id="GO:0005886">
    <property type="term" value="C:plasma membrane"/>
    <property type="evidence" value="ECO:0007669"/>
    <property type="project" value="TreeGrafter"/>
</dbReference>
<feature type="transmembrane region" description="Helical" evidence="8">
    <location>
        <begin position="15"/>
        <end position="34"/>
    </location>
</feature>
<evidence type="ECO:0000259" key="9">
    <source>
        <dbReference type="PROSITE" id="PS50109"/>
    </source>
</evidence>
<dbReference type="CDD" id="cd00075">
    <property type="entry name" value="HATPase"/>
    <property type="match status" value="1"/>
</dbReference>
<dbReference type="EC" id="2.7.13.3" evidence="2"/>
<evidence type="ECO:0000256" key="3">
    <source>
        <dbReference type="ARBA" id="ARBA00022553"/>
    </source>
</evidence>
<keyword evidence="8" id="KW-0812">Transmembrane</keyword>
<dbReference type="PANTHER" id="PTHR45453:SF1">
    <property type="entry name" value="PHOSPHATE REGULON SENSOR PROTEIN PHOR"/>
    <property type="match status" value="1"/>
</dbReference>